<dbReference type="Proteomes" id="UP001558632">
    <property type="component" value="Unassembled WGS sequence"/>
</dbReference>
<keyword evidence="3" id="KW-1185">Reference proteome</keyword>
<dbReference type="EMBL" id="JBEUSY010000368">
    <property type="protein sequence ID" value="KAL1236628.1"/>
    <property type="molecule type" value="Genomic_DNA"/>
</dbReference>
<feature type="region of interest" description="Disordered" evidence="1">
    <location>
        <begin position="1"/>
        <end position="27"/>
    </location>
</feature>
<name>A0ABR3KHR0_TRISP</name>
<evidence type="ECO:0000313" key="3">
    <source>
        <dbReference type="Proteomes" id="UP001558632"/>
    </source>
</evidence>
<reference evidence="2 3" key="1">
    <citation type="submission" date="2024-07" db="EMBL/GenBank/DDBJ databases">
        <title>Enhanced genomic and transcriptomic resources for Trichinella pseudospiralis and T. spiralis underpin the discovery of pronounced molecular differences between stages and species.</title>
        <authorList>
            <person name="Pasi K.K."/>
            <person name="La Rosa G."/>
            <person name="Gomez-Morales M.A."/>
            <person name="Tosini F."/>
            <person name="Sumanam S."/>
            <person name="Young N.D."/>
            <person name="Chang B.C."/>
            <person name="Robin G.B."/>
        </authorList>
    </citation>
    <scope>NUCLEOTIDE SEQUENCE [LARGE SCALE GENOMIC DNA]</scope>
    <source>
        <strain evidence="2">ISS534</strain>
    </source>
</reference>
<protein>
    <submittedName>
        <fullName evidence="2">Chloroplastic,Copper-transporting ATPase PAA1</fullName>
    </submittedName>
</protein>
<evidence type="ECO:0000313" key="2">
    <source>
        <dbReference type="EMBL" id="KAL1236628.1"/>
    </source>
</evidence>
<feature type="region of interest" description="Disordered" evidence="1">
    <location>
        <begin position="79"/>
        <end position="99"/>
    </location>
</feature>
<accession>A0ABR3KHR0</accession>
<evidence type="ECO:0000256" key="1">
    <source>
        <dbReference type="SAM" id="MobiDB-lite"/>
    </source>
</evidence>
<proteinExistence type="predicted"/>
<gene>
    <name evidence="2" type="ORF">TSPI_09376</name>
</gene>
<sequence>MKAAYAKQKQSKQAARRPGKQASQHDQRCSFINRCCPLCSGLITPTFVTASARSGRRRAPHSAGDDYCRPLTINRYALIGSPTGQSTATRRHGQPRAQQ</sequence>
<organism evidence="2 3">
    <name type="scientific">Trichinella spiralis</name>
    <name type="common">Trichina worm</name>
    <dbReference type="NCBI Taxonomy" id="6334"/>
    <lineage>
        <taxon>Eukaryota</taxon>
        <taxon>Metazoa</taxon>
        <taxon>Ecdysozoa</taxon>
        <taxon>Nematoda</taxon>
        <taxon>Enoplea</taxon>
        <taxon>Dorylaimia</taxon>
        <taxon>Trichinellida</taxon>
        <taxon>Trichinellidae</taxon>
        <taxon>Trichinella</taxon>
    </lineage>
</organism>
<comment type="caution">
    <text evidence="2">The sequence shown here is derived from an EMBL/GenBank/DDBJ whole genome shotgun (WGS) entry which is preliminary data.</text>
</comment>
<feature type="compositionally biased region" description="Low complexity" evidence="1">
    <location>
        <begin position="1"/>
        <end position="13"/>
    </location>
</feature>
<feature type="compositionally biased region" description="Basic residues" evidence="1">
    <location>
        <begin position="89"/>
        <end position="99"/>
    </location>
</feature>